<evidence type="ECO:0000313" key="5">
    <source>
        <dbReference type="EMBL" id="UWM53498.1"/>
    </source>
</evidence>
<evidence type="ECO:0000256" key="4">
    <source>
        <dbReference type="ARBA" id="ARBA00022833"/>
    </source>
</evidence>
<evidence type="ECO:0000313" key="6">
    <source>
        <dbReference type="Proteomes" id="UP001057580"/>
    </source>
</evidence>
<proteinExistence type="predicted"/>
<keyword evidence="4" id="KW-0862">Zinc</keyword>
<name>A0A9E7R283_9EURY</name>
<dbReference type="PANTHER" id="PTHR35005:SF1">
    <property type="entry name" value="2-AMINO-5-FORMYLAMINO-6-RIBOSYLAMINOPYRIMIDIN-4(3H)-ONE 5'-MONOPHOSPHATE DEFORMYLASE"/>
    <property type="match status" value="1"/>
</dbReference>
<keyword evidence="3" id="KW-0378">Hydrolase</keyword>
<comment type="cofactor">
    <cofactor evidence="1">
        <name>Zn(2+)</name>
        <dbReference type="ChEBI" id="CHEBI:29105"/>
    </cofactor>
</comment>
<dbReference type="InterPro" id="IPR024087">
    <property type="entry name" value="Creatininase-like_sf"/>
</dbReference>
<dbReference type="AlphaFoldDB" id="A0A9E7R283"/>
<dbReference type="SUPFAM" id="SSF102215">
    <property type="entry name" value="Creatininase"/>
    <property type="match status" value="1"/>
</dbReference>
<dbReference type="EMBL" id="CP104003">
    <property type="protein sequence ID" value="UWM53498.1"/>
    <property type="molecule type" value="Genomic_DNA"/>
</dbReference>
<dbReference type="GO" id="GO:0009231">
    <property type="term" value="P:riboflavin biosynthetic process"/>
    <property type="evidence" value="ECO:0007669"/>
    <property type="project" value="TreeGrafter"/>
</dbReference>
<keyword evidence="6" id="KW-1185">Reference proteome</keyword>
<evidence type="ECO:0000256" key="2">
    <source>
        <dbReference type="ARBA" id="ARBA00022723"/>
    </source>
</evidence>
<dbReference type="Gene3D" id="3.40.50.10310">
    <property type="entry name" value="Creatininase"/>
    <property type="match status" value="1"/>
</dbReference>
<sequence length="264" mass="27866">MRLTDTAWATRPYGAVLDLASRDGSLLVVPVGSLEQHGYHLPTATDTLLADAVAHGAAEATDAPVLITPPVWTGLSPHHLPFGGTVSLERETLATLLEGIADTALENGFDALLFLNGHGGNAALVDAVAVSVGADHPDVEVSALTYFTLAADIADEVRDSDVGGTGHGGEFETSLVLHLYPDLVDVDRAEGTMMDEPYDRVRQDLFVGGSMAVYRPFTAYTESGAIGDPTLATAEKGERLFTHLCAELAGLYEAIHGHTCERDD</sequence>
<dbReference type="InterPro" id="IPR003785">
    <property type="entry name" value="Creatininase/forma_Hydrolase"/>
</dbReference>
<accession>A0A9E7R283</accession>
<protein>
    <submittedName>
        <fullName evidence="5">Creatininase family protein</fullName>
    </submittedName>
</protein>
<dbReference type="GO" id="GO:0016811">
    <property type="term" value="F:hydrolase activity, acting on carbon-nitrogen (but not peptide) bonds, in linear amides"/>
    <property type="evidence" value="ECO:0007669"/>
    <property type="project" value="TreeGrafter"/>
</dbReference>
<keyword evidence="2" id="KW-0479">Metal-binding</keyword>
<evidence type="ECO:0000256" key="1">
    <source>
        <dbReference type="ARBA" id="ARBA00001947"/>
    </source>
</evidence>
<gene>
    <name evidence="5" type="ORF">N0B31_15285</name>
</gene>
<organism evidence="5 6">
    <name type="scientific">Salinirubellus salinus</name>
    <dbReference type="NCBI Taxonomy" id="1364945"/>
    <lineage>
        <taxon>Archaea</taxon>
        <taxon>Methanobacteriati</taxon>
        <taxon>Methanobacteriota</taxon>
        <taxon>Stenosarchaea group</taxon>
        <taxon>Halobacteria</taxon>
        <taxon>Halobacteriales</taxon>
        <taxon>Natronomonadaceae</taxon>
        <taxon>Salinirubellus</taxon>
    </lineage>
</organism>
<dbReference type="RefSeq" id="WP_260592492.1">
    <property type="nucleotide sequence ID" value="NZ_CP104003.1"/>
</dbReference>
<dbReference type="Proteomes" id="UP001057580">
    <property type="component" value="Chromosome"/>
</dbReference>
<reference evidence="5" key="1">
    <citation type="submission" date="2022-09" db="EMBL/GenBank/DDBJ databases">
        <title>Diverse halophilic archaea isolated from saline environments.</title>
        <authorList>
            <person name="Cui H.-L."/>
        </authorList>
    </citation>
    <scope>NUCLEOTIDE SEQUENCE</scope>
    <source>
        <strain evidence="5">ZS-35-S2</strain>
    </source>
</reference>
<dbReference type="KEGG" id="ssai:N0B31_15285"/>
<dbReference type="GO" id="GO:0046872">
    <property type="term" value="F:metal ion binding"/>
    <property type="evidence" value="ECO:0007669"/>
    <property type="project" value="UniProtKB-KW"/>
</dbReference>
<dbReference type="GeneID" id="74943813"/>
<dbReference type="Pfam" id="PF02633">
    <property type="entry name" value="Creatininase"/>
    <property type="match status" value="1"/>
</dbReference>
<evidence type="ECO:0000256" key="3">
    <source>
        <dbReference type="ARBA" id="ARBA00022801"/>
    </source>
</evidence>
<dbReference type="PANTHER" id="PTHR35005">
    <property type="entry name" value="3-DEHYDRO-SCYLLO-INOSOSE HYDROLASE"/>
    <property type="match status" value="1"/>
</dbReference>